<dbReference type="OrthoDB" id="1706091at2"/>
<dbReference type="RefSeq" id="WP_007786811.1">
    <property type="nucleotide sequence ID" value="NZ_CM001441.1"/>
</dbReference>
<feature type="signal peptide" evidence="1">
    <location>
        <begin position="1"/>
        <end position="29"/>
    </location>
</feature>
<accession>H5XZ45</accession>
<dbReference type="InterPro" id="IPR051922">
    <property type="entry name" value="Bact_Sporulation_Assoc"/>
</dbReference>
<dbReference type="PROSITE" id="PS51257">
    <property type="entry name" value="PROKAR_LIPOPROTEIN"/>
    <property type="match status" value="1"/>
</dbReference>
<keyword evidence="1" id="KW-0732">Signal</keyword>
<dbReference type="PANTHER" id="PTHR30032:SF8">
    <property type="entry name" value="GERMINATION-SPECIFIC N-ACETYLMURAMOYL-L-ALANINE AMIDASE"/>
    <property type="match status" value="1"/>
</dbReference>
<organism evidence="2 3">
    <name type="scientific">Desulfosporosinus youngiae DSM 17734</name>
    <dbReference type="NCBI Taxonomy" id="768710"/>
    <lineage>
        <taxon>Bacteria</taxon>
        <taxon>Bacillati</taxon>
        <taxon>Bacillota</taxon>
        <taxon>Clostridia</taxon>
        <taxon>Eubacteriales</taxon>
        <taxon>Desulfitobacteriaceae</taxon>
        <taxon>Desulfosporosinus</taxon>
    </lineage>
</organism>
<proteinExistence type="predicted"/>
<protein>
    <submittedName>
        <fullName evidence="2">Cell wall-binding protein</fullName>
    </submittedName>
</protein>
<evidence type="ECO:0000313" key="3">
    <source>
        <dbReference type="Proteomes" id="UP000005104"/>
    </source>
</evidence>
<dbReference type="HOGENOM" id="CLU_390151_0_0_9"/>
<sequence length="712" mass="77171">MKLVKKLSWFVMLLALLLVLTGCSQNQQAIFDAAMKMQNVTSLQQQTTMTFKLSGSGFDPAVQQQVDTAAEFMNNAKLNLNVKTSSNQERTLSKAQVDMDLALPGMNITLPVWVDADLTGEEPKLIEIIKLPQIAKASLPPEFAGKEYTVMNPYNMGGPQPNYDLSKLAEFSKSMPAKQLAFLTSFAQRFNPDLKVISKGSQYLQTNEGSKLAKLYEIKLNDSQLKDFIRYAVNNFAQDQEAMTFIKEYMDTIMGFSQVPGKANTLNEFDQAFEDFGDNKQEFLTGFNKVMDELENVTLLGDQGLELQYAIVDGYVVKKSGTLDLNVDLPQIIQLMQSLTPGPQQTMSEDTAGNLSLKVNFSTVTSDINQPFEIQIPEVNENNSFDYMDLMKAFNPLADRPVRLAGQDGYETAKIIGEEYNSGQCTSIILASGLNFSDALSSSILSQKFDAPILLVGASVEESSAAFDYIASHSNSDTKLFIVGGTGVIGTPFETELIKRGHVNIERLGGSDSYETGIIVAEKADAAYGTPVFLISGESFPDALSAAGFAGAYQYPALLIGKNELTDKTKNYIASNNPTTVYIVGGEAAISQSVEAQIKELVPAASIKRLAGNDSFATAGAVLDEFAEFPLAVYLANGSAYQDALAGSSLAARTADPVLLVDPNRETLPPAIEAYLKKLRDTGSRPMVRALGGAVVVPDSLIKQAEALLDGK</sequence>
<dbReference type="STRING" id="768710.DesyoDRAFT_4808"/>
<dbReference type="Gene3D" id="3.40.50.12090">
    <property type="match status" value="2"/>
</dbReference>
<dbReference type="eggNOG" id="COG1652">
    <property type="taxonomic scope" value="Bacteria"/>
</dbReference>
<dbReference type="PANTHER" id="PTHR30032">
    <property type="entry name" value="N-ACETYLMURAMOYL-L-ALANINE AMIDASE-RELATED"/>
    <property type="match status" value="1"/>
</dbReference>
<dbReference type="eggNOG" id="COG2720">
    <property type="taxonomic scope" value="Bacteria"/>
</dbReference>
<reference evidence="2 3" key="1">
    <citation type="submission" date="2011-11" db="EMBL/GenBank/DDBJ databases">
        <title>The Noncontiguous Finished genome of Desulfosporosinus youngiae DSM 17734.</title>
        <authorList>
            <consortium name="US DOE Joint Genome Institute (JGI-PGF)"/>
            <person name="Lucas S."/>
            <person name="Han J."/>
            <person name="Lapidus A."/>
            <person name="Cheng J.-F."/>
            <person name="Goodwin L."/>
            <person name="Pitluck S."/>
            <person name="Peters L."/>
            <person name="Ovchinnikova G."/>
            <person name="Lu M."/>
            <person name="Land M.L."/>
            <person name="Hauser L."/>
            <person name="Pester M."/>
            <person name="Spring S."/>
            <person name="Ollivier B."/>
            <person name="Rattei T."/>
            <person name="Klenk H.-P."/>
            <person name="Wagner M."/>
            <person name="Loy A."/>
            <person name="Woyke T.J."/>
        </authorList>
    </citation>
    <scope>NUCLEOTIDE SEQUENCE [LARGE SCALE GENOMIC DNA]</scope>
    <source>
        <strain evidence="2 3">DSM 17734</strain>
    </source>
</reference>
<keyword evidence="3" id="KW-1185">Reference proteome</keyword>
<dbReference type="InterPro" id="IPR007253">
    <property type="entry name" value="Cell_wall-bd_2"/>
</dbReference>
<evidence type="ECO:0000313" key="2">
    <source>
        <dbReference type="EMBL" id="EHQ91751.1"/>
    </source>
</evidence>
<dbReference type="AlphaFoldDB" id="H5XZ45"/>
<evidence type="ECO:0000256" key="1">
    <source>
        <dbReference type="SAM" id="SignalP"/>
    </source>
</evidence>
<dbReference type="Proteomes" id="UP000005104">
    <property type="component" value="Chromosome"/>
</dbReference>
<name>H5XZ45_9FIRM</name>
<dbReference type="EMBL" id="CM001441">
    <property type="protein sequence ID" value="EHQ91751.1"/>
    <property type="molecule type" value="Genomic_DNA"/>
</dbReference>
<feature type="chain" id="PRO_5003601472" evidence="1">
    <location>
        <begin position="30"/>
        <end position="712"/>
    </location>
</feature>
<gene>
    <name evidence="2" type="ORF">DesyoDRAFT_4808</name>
</gene>
<dbReference type="Pfam" id="PF04122">
    <property type="entry name" value="CW_binding_2"/>
    <property type="match status" value="3"/>
</dbReference>